<reference evidence="1" key="1">
    <citation type="submission" date="2023-12" db="EMBL/GenBank/DDBJ databases">
        <title>Genome assembly of Anisodus tanguticus.</title>
        <authorList>
            <person name="Wang Y.-J."/>
        </authorList>
    </citation>
    <scope>NUCLEOTIDE SEQUENCE</scope>
    <source>
        <strain evidence="1">KB-2021</strain>
        <tissue evidence="1">Leaf</tissue>
    </source>
</reference>
<dbReference type="AlphaFoldDB" id="A0AAE1UWN5"/>
<accession>A0AAE1UWN5</accession>
<dbReference type="EMBL" id="JAVYJV010000018">
    <property type="protein sequence ID" value="KAK4346177.1"/>
    <property type="molecule type" value="Genomic_DNA"/>
</dbReference>
<comment type="caution">
    <text evidence="1">The sequence shown here is derived from an EMBL/GenBank/DDBJ whole genome shotgun (WGS) entry which is preliminary data.</text>
</comment>
<keyword evidence="2" id="KW-1185">Reference proteome</keyword>
<proteinExistence type="predicted"/>
<dbReference type="CDD" id="cd09272">
    <property type="entry name" value="RNase_HI_RT_Ty1"/>
    <property type="match status" value="1"/>
</dbReference>
<name>A0AAE1UWN5_9SOLA</name>
<gene>
    <name evidence="1" type="ORF">RND71_032516</name>
</gene>
<sequence length="112" mass="12644">MEAEFLALGAKQQRSRVAEKYVIGYKVVATTDAAISLHRDSEATLSRAYNKIYNGKSRHIGLRHAYVRQLISDGIVIVIYVRSCNNLRDPFTKGLPREMIYGTSQEMGLRPV</sequence>
<evidence type="ECO:0000313" key="2">
    <source>
        <dbReference type="Proteomes" id="UP001291623"/>
    </source>
</evidence>
<evidence type="ECO:0008006" key="3">
    <source>
        <dbReference type="Google" id="ProtNLM"/>
    </source>
</evidence>
<protein>
    <recommendedName>
        <fullName evidence="3">Zinc finger, CCHC-type</fullName>
    </recommendedName>
</protein>
<organism evidence="1 2">
    <name type="scientific">Anisodus tanguticus</name>
    <dbReference type="NCBI Taxonomy" id="243964"/>
    <lineage>
        <taxon>Eukaryota</taxon>
        <taxon>Viridiplantae</taxon>
        <taxon>Streptophyta</taxon>
        <taxon>Embryophyta</taxon>
        <taxon>Tracheophyta</taxon>
        <taxon>Spermatophyta</taxon>
        <taxon>Magnoliopsida</taxon>
        <taxon>eudicotyledons</taxon>
        <taxon>Gunneridae</taxon>
        <taxon>Pentapetalae</taxon>
        <taxon>asterids</taxon>
        <taxon>lamiids</taxon>
        <taxon>Solanales</taxon>
        <taxon>Solanaceae</taxon>
        <taxon>Solanoideae</taxon>
        <taxon>Hyoscyameae</taxon>
        <taxon>Anisodus</taxon>
    </lineage>
</organism>
<evidence type="ECO:0000313" key="1">
    <source>
        <dbReference type="EMBL" id="KAK4346177.1"/>
    </source>
</evidence>
<dbReference type="Proteomes" id="UP001291623">
    <property type="component" value="Unassembled WGS sequence"/>
</dbReference>